<dbReference type="GO" id="GO:0006281">
    <property type="term" value="P:DNA repair"/>
    <property type="evidence" value="ECO:0007669"/>
    <property type="project" value="TreeGrafter"/>
</dbReference>
<evidence type="ECO:0000256" key="1">
    <source>
        <dbReference type="ARBA" id="ARBA00022741"/>
    </source>
</evidence>
<evidence type="ECO:0000313" key="4">
    <source>
        <dbReference type="EMBL" id="KAF2109632.1"/>
    </source>
</evidence>
<keyword evidence="5" id="KW-1185">Reference proteome</keyword>
<protein>
    <submittedName>
        <fullName evidence="4">Uncharacterized protein</fullName>
    </submittedName>
</protein>
<sequence length="89" mass="10464">MAEAQAVDRVYRIGQVREVFVTKYIVPNSIETYIQWIQQQKLKLVSQFTNAEATTQSQIDMERWKQLRVNLGSKDQYSQRREVVVLACL</sequence>
<evidence type="ECO:0000256" key="2">
    <source>
        <dbReference type="ARBA" id="ARBA00022801"/>
    </source>
</evidence>
<dbReference type="GO" id="GO:0005524">
    <property type="term" value="F:ATP binding"/>
    <property type="evidence" value="ECO:0007669"/>
    <property type="project" value="UniProtKB-KW"/>
</dbReference>
<dbReference type="Proteomes" id="UP000799770">
    <property type="component" value="Unassembled WGS sequence"/>
</dbReference>
<dbReference type="SUPFAM" id="SSF52540">
    <property type="entry name" value="P-loop containing nucleoside triphosphate hydrolases"/>
    <property type="match status" value="1"/>
</dbReference>
<keyword evidence="1" id="KW-0547">Nucleotide-binding</keyword>
<dbReference type="PANTHER" id="PTHR45626:SF22">
    <property type="entry name" value="DNA REPAIR PROTEIN RAD5"/>
    <property type="match status" value="1"/>
</dbReference>
<organism evidence="4 5">
    <name type="scientific">Lophiotrema nucula</name>
    <dbReference type="NCBI Taxonomy" id="690887"/>
    <lineage>
        <taxon>Eukaryota</taxon>
        <taxon>Fungi</taxon>
        <taxon>Dikarya</taxon>
        <taxon>Ascomycota</taxon>
        <taxon>Pezizomycotina</taxon>
        <taxon>Dothideomycetes</taxon>
        <taxon>Pleosporomycetidae</taxon>
        <taxon>Pleosporales</taxon>
        <taxon>Lophiotremataceae</taxon>
        <taxon>Lophiotrema</taxon>
    </lineage>
</organism>
<gene>
    <name evidence="4" type="ORF">BDV96DRAFT_651612</name>
</gene>
<keyword evidence="3" id="KW-0067">ATP-binding</keyword>
<dbReference type="GO" id="GO:0016787">
    <property type="term" value="F:hydrolase activity"/>
    <property type="evidence" value="ECO:0007669"/>
    <property type="project" value="UniProtKB-KW"/>
</dbReference>
<dbReference type="InterPro" id="IPR027417">
    <property type="entry name" value="P-loop_NTPase"/>
</dbReference>
<dbReference type="EMBL" id="ML977341">
    <property type="protein sequence ID" value="KAF2109632.1"/>
    <property type="molecule type" value="Genomic_DNA"/>
</dbReference>
<dbReference type="PANTHER" id="PTHR45626">
    <property type="entry name" value="TRANSCRIPTION TERMINATION FACTOR 2-RELATED"/>
    <property type="match status" value="1"/>
</dbReference>
<evidence type="ECO:0000256" key="3">
    <source>
        <dbReference type="ARBA" id="ARBA00022840"/>
    </source>
</evidence>
<accession>A0A6A5YRA4</accession>
<evidence type="ECO:0000313" key="5">
    <source>
        <dbReference type="Proteomes" id="UP000799770"/>
    </source>
</evidence>
<name>A0A6A5YRA4_9PLEO</name>
<keyword evidence="2" id="KW-0378">Hydrolase</keyword>
<dbReference type="Gene3D" id="3.40.50.300">
    <property type="entry name" value="P-loop containing nucleotide triphosphate hydrolases"/>
    <property type="match status" value="1"/>
</dbReference>
<dbReference type="GO" id="GO:0008094">
    <property type="term" value="F:ATP-dependent activity, acting on DNA"/>
    <property type="evidence" value="ECO:0007669"/>
    <property type="project" value="TreeGrafter"/>
</dbReference>
<dbReference type="AlphaFoldDB" id="A0A6A5YRA4"/>
<proteinExistence type="predicted"/>
<dbReference type="OrthoDB" id="448448at2759"/>
<reference evidence="4" key="1">
    <citation type="journal article" date="2020" name="Stud. Mycol.">
        <title>101 Dothideomycetes genomes: a test case for predicting lifestyles and emergence of pathogens.</title>
        <authorList>
            <person name="Haridas S."/>
            <person name="Albert R."/>
            <person name="Binder M."/>
            <person name="Bloem J."/>
            <person name="Labutti K."/>
            <person name="Salamov A."/>
            <person name="Andreopoulos B."/>
            <person name="Baker S."/>
            <person name="Barry K."/>
            <person name="Bills G."/>
            <person name="Bluhm B."/>
            <person name="Cannon C."/>
            <person name="Castanera R."/>
            <person name="Culley D."/>
            <person name="Daum C."/>
            <person name="Ezra D."/>
            <person name="Gonzalez J."/>
            <person name="Henrissat B."/>
            <person name="Kuo A."/>
            <person name="Liang C."/>
            <person name="Lipzen A."/>
            <person name="Lutzoni F."/>
            <person name="Magnuson J."/>
            <person name="Mondo S."/>
            <person name="Nolan M."/>
            <person name="Ohm R."/>
            <person name="Pangilinan J."/>
            <person name="Park H.-J."/>
            <person name="Ramirez L."/>
            <person name="Alfaro M."/>
            <person name="Sun H."/>
            <person name="Tritt A."/>
            <person name="Yoshinaga Y."/>
            <person name="Zwiers L.-H."/>
            <person name="Turgeon B."/>
            <person name="Goodwin S."/>
            <person name="Spatafora J."/>
            <person name="Crous P."/>
            <person name="Grigoriev I."/>
        </authorList>
    </citation>
    <scope>NUCLEOTIDE SEQUENCE</scope>
    <source>
        <strain evidence="4">CBS 627.86</strain>
    </source>
</reference>
<dbReference type="InterPro" id="IPR050628">
    <property type="entry name" value="SNF2_RAD54_helicase_TF"/>
</dbReference>
<dbReference type="GO" id="GO:0005634">
    <property type="term" value="C:nucleus"/>
    <property type="evidence" value="ECO:0007669"/>
    <property type="project" value="TreeGrafter"/>
</dbReference>